<dbReference type="EnsemblMetazoa" id="XM_022793282">
    <property type="protein sequence ID" value="XP_022649017"/>
    <property type="gene ID" value="LOC111245226"/>
</dbReference>
<dbReference type="GeneID" id="111245226"/>
<dbReference type="GO" id="GO:0005524">
    <property type="term" value="F:ATP binding"/>
    <property type="evidence" value="ECO:0007669"/>
    <property type="project" value="UniProtKB-KW"/>
</dbReference>
<evidence type="ECO:0000256" key="1">
    <source>
        <dbReference type="ARBA" id="ARBA00004123"/>
    </source>
</evidence>
<keyword evidence="5" id="KW-0067">ATP-binding</keyword>
<dbReference type="GO" id="GO:0003689">
    <property type="term" value="F:DNA clamp loader activity"/>
    <property type="evidence" value="ECO:0007669"/>
    <property type="project" value="TreeGrafter"/>
</dbReference>
<dbReference type="InterPro" id="IPR004582">
    <property type="entry name" value="Checkpoint_prot_Rad17_Rad24"/>
</dbReference>
<evidence type="ECO:0000256" key="5">
    <source>
        <dbReference type="ARBA" id="ARBA00022840"/>
    </source>
</evidence>
<evidence type="ECO:0000259" key="8">
    <source>
        <dbReference type="SMART" id="SM00382"/>
    </source>
</evidence>
<sequence>MQVHMREHSCITCQIRAKKCRVYGHRTLESFALKMSRWGSSSLLCTPKPAVSKKRGAESFGTADNRIKKVKKLSEDGTWCERFEPHSRDELAVHKKKIDEVNEWLKHNTLVSELKKNSGKAPILLILGPTGSGKSVTLKILAKENGVHVKEWMHPLTVGASGYVEDGWKYVSWDEAPREKIIDNLTEFLFQGSRYKSLFEEDSRRIIVLEDIPSAFLKHTEDFHDCLRKYRRFGRCSLVILLCETPSSREFKLFPPELKTELGIRCISFNPVATTLLRKAIKGIIHQAYLAFGTAFRHLAEAEVDSVIQHCDGDLRMAVNLLQIASMRDSKIVTNFDCKKKKKEQKNNKEEKGGDTRKDSSLYLFHSLGKILYAKREDNVVHELAAHLKCYEKPPLKENPEAVFDRTCVSQDLFIRMLHNNASNVYASIDSAANCLEWFSLGDYFGSVWDPTGCMNSFGLSTTLRGLMYHLEKPKEKTYFGTFKKPILDRKKVENRLDEVRHQFLIQGASVDVLVSDILPYMFKIKPKNLSQEQWKVINDCVFVRKAMFSSQPAERSFSEKFVPEEDEADEDAVSNIPEKKEIVMELVPPDEIEIEEIDSD</sequence>
<dbReference type="GO" id="GO:0000077">
    <property type="term" value="P:DNA damage checkpoint signaling"/>
    <property type="evidence" value="ECO:0007669"/>
    <property type="project" value="TreeGrafter"/>
</dbReference>
<dbReference type="GO" id="GO:0005634">
    <property type="term" value="C:nucleus"/>
    <property type="evidence" value="ECO:0007669"/>
    <property type="project" value="UniProtKB-SubCell"/>
</dbReference>
<name>A0A7M7M4S6_VARDE</name>
<comment type="subcellular location">
    <subcellularLocation>
        <location evidence="1">Nucleus</location>
    </subcellularLocation>
</comment>
<proteinExistence type="inferred from homology"/>
<keyword evidence="7" id="KW-0131">Cell cycle</keyword>
<dbReference type="InterPro" id="IPR003593">
    <property type="entry name" value="AAA+_ATPase"/>
</dbReference>
<dbReference type="GO" id="GO:0033314">
    <property type="term" value="P:mitotic DNA replication checkpoint signaling"/>
    <property type="evidence" value="ECO:0007669"/>
    <property type="project" value="TreeGrafter"/>
</dbReference>
<dbReference type="GO" id="GO:0006281">
    <property type="term" value="P:DNA repair"/>
    <property type="evidence" value="ECO:0007669"/>
    <property type="project" value="InterPro"/>
</dbReference>
<protein>
    <recommendedName>
        <fullName evidence="8">AAA+ ATPase domain-containing protein</fullName>
    </recommendedName>
</protein>
<dbReference type="SUPFAM" id="SSF52540">
    <property type="entry name" value="P-loop containing nucleoside triphosphate hydrolases"/>
    <property type="match status" value="1"/>
</dbReference>
<dbReference type="CDD" id="cd00267">
    <property type="entry name" value="ABC_ATPase"/>
    <property type="match status" value="1"/>
</dbReference>
<keyword evidence="4" id="KW-0227">DNA damage</keyword>
<dbReference type="Gene3D" id="3.40.50.300">
    <property type="entry name" value="P-loop containing nucleotide triphosphate hydrolases"/>
    <property type="match status" value="1"/>
</dbReference>
<evidence type="ECO:0000256" key="6">
    <source>
        <dbReference type="ARBA" id="ARBA00023242"/>
    </source>
</evidence>
<dbReference type="InParanoid" id="A0A7M7M4S6"/>
<feature type="domain" description="AAA+ ATPase" evidence="8">
    <location>
        <begin position="120"/>
        <end position="274"/>
    </location>
</feature>
<dbReference type="PANTHER" id="PTHR12172:SF0">
    <property type="entry name" value="CELL CYCLE CHECKPOINT PROTEIN RAD17"/>
    <property type="match status" value="1"/>
</dbReference>
<evidence type="ECO:0000256" key="3">
    <source>
        <dbReference type="ARBA" id="ARBA00022741"/>
    </source>
</evidence>
<organism evidence="9 10">
    <name type="scientific">Varroa destructor</name>
    <name type="common">Honeybee mite</name>
    <dbReference type="NCBI Taxonomy" id="109461"/>
    <lineage>
        <taxon>Eukaryota</taxon>
        <taxon>Metazoa</taxon>
        <taxon>Ecdysozoa</taxon>
        <taxon>Arthropoda</taxon>
        <taxon>Chelicerata</taxon>
        <taxon>Arachnida</taxon>
        <taxon>Acari</taxon>
        <taxon>Parasitiformes</taxon>
        <taxon>Mesostigmata</taxon>
        <taxon>Gamasina</taxon>
        <taxon>Dermanyssoidea</taxon>
        <taxon>Varroidae</taxon>
        <taxon>Varroa</taxon>
    </lineage>
</organism>
<keyword evidence="10" id="KW-1185">Reference proteome</keyword>
<evidence type="ECO:0000256" key="2">
    <source>
        <dbReference type="ARBA" id="ARBA00006168"/>
    </source>
</evidence>
<accession>A0A7M7M4S6</accession>
<dbReference type="GO" id="GO:0003682">
    <property type="term" value="F:chromatin binding"/>
    <property type="evidence" value="ECO:0007669"/>
    <property type="project" value="TreeGrafter"/>
</dbReference>
<dbReference type="FunCoup" id="A0A7M7M4S6">
    <property type="interactions" value="978"/>
</dbReference>
<dbReference type="RefSeq" id="XP_022649017.1">
    <property type="nucleotide sequence ID" value="XM_022793282.1"/>
</dbReference>
<dbReference type="OMA" id="YNCLKMA"/>
<dbReference type="InterPro" id="IPR027417">
    <property type="entry name" value="P-loop_NTPase"/>
</dbReference>
<dbReference type="CTD" id="5884"/>
<evidence type="ECO:0000313" key="9">
    <source>
        <dbReference type="EnsemblMetazoa" id="XP_022649017"/>
    </source>
</evidence>
<dbReference type="SMART" id="SM00382">
    <property type="entry name" value="AAA"/>
    <property type="match status" value="1"/>
</dbReference>
<keyword evidence="3" id="KW-0547">Nucleotide-binding</keyword>
<comment type="similarity">
    <text evidence="2">Belongs to the rad17/RAD24 family.</text>
</comment>
<dbReference type="Proteomes" id="UP000594260">
    <property type="component" value="Unplaced"/>
</dbReference>
<dbReference type="OrthoDB" id="6511077at2759"/>
<evidence type="ECO:0000256" key="4">
    <source>
        <dbReference type="ARBA" id="ARBA00022763"/>
    </source>
</evidence>
<reference evidence="9" key="1">
    <citation type="submission" date="2021-01" db="UniProtKB">
        <authorList>
            <consortium name="EnsemblMetazoa"/>
        </authorList>
    </citation>
    <scope>IDENTIFICATION</scope>
</reference>
<dbReference type="PANTHER" id="PTHR12172">
    <property type="entry name" value="CELL CYCLE CHECKPOINT PROTEIN RAD17"/>
    <property type="match status" value="1"/>
</dbReference>
<evidence type="ECO:0000256" key="7">
    <source>
        <dbReference type="ARBA" id="ARBA00023306"/>
    </source>
</evidence>
<dbReference type="AlphaFoldDB" id="A0A7M7M4S6"/>
<dbReference type="KEGG" id="vde:111245226"/>
<evidence type="ECO:0000313" key="10">
    <source>
        <dbReference type="Proteomes" id="UP000594260"/>
    </source>
</evidence>
<keyword evidence="6" id="KW-0539">Nucleus</keyword>
<dbReference type="Pfam" id="PF03215">
    <property type="entry name" value="Rad17"/>
    <property type="match status" value="1"/>
</dbReference>